<feature type="compositionally biased region" description="Basic and acidic residues" evidence="1">
    <location>
        <begin position="1"/>
        <end position="11"/>
    </location>
</feature>
<dbReference type="AlphaFoldDB" id="A0A4C1ZG95"/>
<keyword evidence="2" id="KW-1133">Transmembrane helix</keyword>
<evidence type="ECO:0000313" key="3">
    <source>
        <dbReference type="EMBL" id="GBP85565.1"/>
    </source>
</evidence>
<proteinExistence type="predicted"/>
<keyword evidence="4" id="KW-1185">Reference proteome</keyword>
<keyword evidence="2" id="KW-0472">Membrane</keyword>
<comment type="caution">
    <text evidence="3">The sequence shown here is derived from an EMBL/GenBank/DDBJ whole genome shotgun (WGS) entry which is preliminary data.</text>
</comment>
<dbReference type="EMBL" id="BGZK01001745">
    <property type="protein sequence ID" value="GBP85565.1"/>
    <property type="molecule type" value="Genomic_DNA"/>
</dbReference>
<feature type="region of interest" description="Disordered" evidence="1">
    <location>
        <begin position="1"/>
        <end position="22"/>
    </location>
</feature>
<evidence type="ECO:0000313" key="4">
    <source>
        <dbReference type="Proteomes" id="UP000299102"/>
    </source>
</evidence>
<feature type="transmembrane region" description="Helical" evidence="2">
    <location>
        <begin position="20"/>
        <end position="40"/>
    </location>
</feature>
<protein>
    <submittedName>
        <fullName evidence="3">Uncharacterized protein</fullName>
    </submittedName>
</protein>
<evidence type="ECO:0000256" key="2">
    <source>
        <dbReference type="SAM" id="Phobius"/>
    </source>
</evidence>
<keyword evidence="2" id="KW-0812">Transmembrane</keyword>
<reference evidence="3 4" key="1">
    <citation type="journal article" date="2019" name="Commun. Biol.">
        <title>The bagworm genome reveals a unique fibroin gene that provides high tensile strength.</title>
        <authorList>
            <person name="Kono N."/>
            <person name="Nakamura H."/>
            <person name="Ohtoshi R."/>
            <person name="Tomita M."/>
            <person name="Numata K."/>
            <person name="Arakawa K."/>
        </authorList>
    </citation>
    <scope>NUCLEOTIDE SEQUENCE [LARGE SCALE GENOMIC DNA]</scope>
</reference>
<gene>
    <name evidence="3" type="ORF">EVAR_67742_1</name>
</gene>
<organism evidence="3 4">
    <name type="scientific">Eumeta variegata</name>
    <name type="common">Bagworm moth</name>
    <name type="synonym">Eumeta japonica</name>
    <dbReference type="NCBI Taxonomy" id="151549"/>
    <lineage>
        <taxon>Eukaryota</taxon>
        <taxon>Metazoa</taxon>
        <taxon>Ecdysozoa</taxon>
        <taxon>Arthropoda</taxon>
        <taxon>Hexapoda</taxon>
        <taxon>Insecta</taxon>
        <taxon>Pterygota</taxon>
        <taxon>Neoptera</taxon>
        <taxon>Endopterygota</taxon>
        <taxon>Lepidoptera</taxon>
        <taxon>Glossata</taxon>
        <taxon>Ditrysia</taxon>
        <taxon>Tineoidea</taxon>
        <taxon>Psychidae</taxon>
        <taxon>Oiketicinae</taxon>
        <taxon>Eumeta</taxon>
    </lineage>
</organism>
<dbReference type="Proteomes" id="UP000299102">
    <property type="component" value="Unassembled WGS sequence"/>
</dbReference>
<sequence>MEMDDKEHVDYDGPDDPEPAGRGAVAGAGYAFLVPFYSFVKGCGAALRRPAALYGRVTSAAARLSHGARR</sequence>
<evidence type="ECO:0000256" key="1">
    <source>
        <dbReference type="SAM" id="MobiDB-lite"/>
    </source>
</evidence>
<accession>A0A4C1ZG95</accession>
<name>A0A4C1ZG95_EUMVA</name>